<dbReference type="GO" id="GO:0003677">
    <property type="term" value="F:DNA binding"/>
    <property type="evidence" value="ECO:0007669"/>
    <property type="project" value="InterPro"/>
</dbReference>
<keyword evidence="2" id="KW-0347">Helicase</keyword>
<dbReference type="GO" id="GO:0005524">
    <property type="term" value="F:ATP binding"/>
    <property type="evidence" value="ECO:0007669"/>
    <property type="project" value="InterPro"/>
</dbReference>
<dbReference type="InterPro" id="IPR014001">
    <property type="entry name" value="Helicase_ATP-bd"/>
</dbReference>
<dbReference type="RefSeq" id="WP_169469471.1">
    <property type="nucleotide sequence ID" value="NZ_JABBGG010000018.1"/>
</dbReference>
<dbReference type="Gene3D" id="3.40.50.300">
    <property type="entry name" value="P-loop containing nucleotide triphosphate hydrolases"/>
    <property type="match status" value="2"/>
</dbReference>
<protein>
    <submittedName>
        <fullName evidence="2">DEAD/DEAH box helicase family protein</fullName>
    </submittedName>
</protein>
<reference evidence="2 3" key="1">
    <citation type="submission" date="2020-04" db="EMBL/GenBank/DDBJ databases">
        <title>Massilia sp. RP-1-19 isolated from soil.</title>
        <authorList>
            <person name="Dahal R.H."/>
        </authorList>
    </citation>
    <scope>NUCLEOTIDE SEQUENCE [LARGE SCALE GENOMIC DNA]</scope>
    <source>
        <strain evidence="2 3">RP-1-19</strain>
    </source>
</reference>
<gene>
    <name evidence="2" type="ORF">HHL21_20790</name>
</gene>
<dbReference type="Pfam" id="PF13307">
    <property type="entry name" value="Helicase_C_2"/>
    <property type="match status" value="1"/>
</dbReference>
<comment type="caution">
    <text evidence="2">The sequence shown here is derived from an EMBL/GenBank/DDBJ whole genome shotgun (WGS) entry which is preliminary data.</text>
</comment>
<accession>A0A848HTV4</accession>
<dbReference type="PROSITE" id="PS51192">
    <property type="entry name" value="HELICASE_ATP_BIND_1"/>
    <property type="match status" value="1"/>
</dbReference>
<dbReference type="GO" id="GO:0006139">
    <property type="term" value="P:nucleobase-containing compound metabolic process"/>
    <property type="evidence" value="ECO:0007669"/>
    <property type="project" value="InterPro"/>
</dbReference>
<evidence type="ECO:0000313" key="3">
    <source>
        <dbReference type="Proteomes" id="UP000583752"/>
    </source>
</evidence>
<proteinExistence type="predicted"/>
<dbReference type="InterPro" id="IPR027417">
    <property type="entry name" value="P-loop_NTPase"/>
</dbReference>
<dbReference type="InterPro" id="IPR006555">
    <property type="entry name" value="ATP-dep_Helicase_C"/>
</dbReference>
<sequence>MIDFGSLIGAKQEEVVYDLEKFYGALDVKGTHTEPRPAQREAMRALTERSGQKDSVLKVSTGAGKTTVGLLYLYGYMRVTGEPVVFLCPTSQLIDQVLEEAARLGIPAKAYLGGETYPPQECARGDAVMVCTYEKLFNARSTFANPKVNLVPHAIVLDDAHAGVENIRKQFTLTVTGEAYNRLIEVLAPCCSNYHRTKWMDVESGDPGALLEVPHWIWTDSYQEIQQILHGYAAEQNFIFVWPYLSGILPLCRCVISGTKLEISPEVLPTEQVRAYAQAEHRLFMSATLADDSLLTRELGVSAAAASDPILPPSDRGLGERMILAPSLIDPELDRAYVMDLCADLSKTHNVVVLTSSGQLAEDWVAKGATYFKDDNFAEGVRRLKNPGSGTRFAVFAQRFDGVDLPDDACRVLVIDGTPYGAGLIDKVDSTMSVTPGGVRNRTIFRIEQGMGRPVRSHADFAVVLLAGQDLTTYVGRKDVLGAMTHDSRNQINLCIELADMVRKSSGGKPDAAIRQVIGQCLNRDPGWKKYYNAKVRDVAKKNPEIAVATIELAEQERRAHVMASNNMSADAKPLLQKAIHTAKLTGDELGIHLQRLSRITYLSDVVEAMAIQQAARENNVTLAIPPSLPRKPAMPGAKTVAEKVCVWFGKFANPNAAVIEAQRIANALDLNQKSKKVEAALMRLGEALGAEASRPDEEFSDGPDGLWFWGPRALVIEAKNENLKTLHKKDSGQLHDSMQWSQTNYPVFAERFESLVVAKVTAVDHDANYPPQTRVLTQAGCTALGVALVQFMQKLAQLGPVFASPEFVLEEMYKFKLHPDQFFGTYTVSLS</sequence>
<keyword evidence="2" id="KW-0067">ATP-binding</keyword>
<dbReference type="InterPro" id="IPR006935">
    <property type="entry name" value="Helicase/UvrB_N"/>
</dbReference>
<dbReference type="GO" id="GO:0004386">
    <property type="term" value="F:helicase activity"/>
    <property type="evidence" value="ECO:0007669"/>
    <property type="project" value="UniProtKB-KW"/>
</dbReference>
<dbReference type="SMART" id="SM00487">
    <property type="entry name" value="DEXDc"/>
    <property type="match status" value="1"/>
</dbReference>
<dbReference type="Pfam" id="PF04851">
    <property type="entry name" value="ResIII"/>
    <property type="match status" value="1"/>
</dbReference>
<dbReference type="EMBL" id="JABBGG010000018">
    <property type="protein sequence ID" value="NML63479.1"/>
    <property type="molecule type" value="Genomic_DNA"/>
</dbReference>
<dbReference type="SUPFAM" id="SSF52540">
    <property type="entry name" value="P-loop containing nucleoside triphosphate hydrolases"/>
    <property type="match status" value="1"/>
</dbReference>
<name>A0A848HTV4_9BURK</name>
<feature type="domain" description="Helicase ATP-binding" evidence="1">
    <location>
        <begin position="46"/>
        <end position="307"/>
    </location>
</feature>
<dbReference type="SMART" id="SM00491">
    <property type="entry name" value="HELICc2"/>
    <property type="match status" value="1"/>
</dbReference>
<keyword evidence="3" id="KW-1185">Reference proteome</keyword>
<organism evidence="2 3">
    <name type="scientific">Massilia polaris</name>
    <dbReference type="NCBI Taxonomy" id="2728846"/>
    <lineage>
        <taxon>Bacteria</taxon>
        <taxon>Pseudomonadati</taxon>
        <taxon>Pseudomonadota</taxon>
        <taxon>Betaproteobacteria</taxon>
        <taxon>Burkholderiales</taxon>
        <taxon>Oxalobacteraceae</taxon>
        <taxon>Telluria group</taxon>
        <taxon>Massilia</taxon>
    </lineage>
</organism>
<dbReference type="GO" id="GO:0016818">
    <property type="term" value="F:hydrolase activity, acting on acid anhydrides, in phosphorus-containing anhydrides"/>
    <property type="evidence" value="ECO:0007669"/>
    <property type="project" value="InterPro"/>
</dbReference>
<keyword evidence="2" id="KW-0547">Nucleotide-binding</keyword>
<evidence type="ECO:0000259" key="1">
    <source>
        <dbReference type="PROSITE" id="PS51192"/>
    </source>
</evidence>
<dbReference type="AlphaFoldDB" id="A0A848HTV4"/>
<evidence type="ECO:0000313" key="2">
    <source>
        <dbReference type="EMBL" id="NML63479.1"/>
    </source>
</evidence>
<dbReference type="Proteomes" id="UP000583752">
    <property type="component" value="Unassembled WGS sequence"/>
</dbReference>
<keyword evidence="2" id="KW-0378">Hydrolase</keyword>